<organism evidence="2 3">
    <name type="scientific">Ensete ventricosum</name>
    <name type="common">Abyssinian banana</name>
    <name type="synonym">Musa ensete</name>
    <dbReference type="NCBI Taxonomy" id="4639"/>
    <lineage>
        <taxon>Eukaryota</taxon>
        <taxon>Viridiplantae</taxon>
        <taxon>Streptophyta</taxon>
        <taxon>Embryophyta</taxon>
        <taxon>Tracheophyta</taxon>
        <taxon>Spermatophyta</taxon>
        <taxon>Magnoliopsida</taxon>
        <taxon>Liliopsida</taxon>
        <taxon>Zingiberales</taxon>
        <taxon>Musaceae</taxon>
        <taxon>Ensete</taxon>
    </lineage>
</organism>
<protein>
    <recommendedName>
        <fullName evidence="4">Retrotransposon gag domain-containing protein</fullName>
    </recommendedName>
</protein>
<evidence type="ECO:0008006" key="4">
    <source>
        <dbReference type="Google" id="ProtNLM"/>
    </source>
</evidence>
<evidence type="ECO:0000313" key="3">
    <source>
        <dbReference type="Proteomes" id="UP000287651"/>
    </source>
</evidence>
<evidence type="ECO:0000256" key="1">
    <source>
        <dbReference type="SAM" id="MobiDB-lite"/>
    </source>
</evidence>
<dbReference type="EMBL" id="AMZH03006065">
    <property type="protein sequence ID" value="RRT64764.1"/>
    <property type="molecule type" value="Genomic_DNA"/>
</dbReference>
<comment type="caution">
    <text evidence="2">The sequence shown here is derived from an EMBL/GenBank/DDBJ whole genome shotgun (WGS) entry which is preliminary data.</text>
</comment>
<dbReference type="AlphaFoldDB" id="A0A426ZLI9"/>
<accession>A0A426ZLI9</accession>
<evidence type="ECO:0000313" key="2">
    <source>
        <dbReference type="EMBL" id="RRT64764.1"/>
    </source>
</evidence>
<feature type="region of interest" description="Disordered" evidence="1">
    <location>
        <begin position="83"/>
        <end position="114"/>
    </location>
</feature>
<name>A0A426ZLI9_ENSVE</name>
<gene>
    <name evidence="2" type="ORF">B296_00011516</name>
</gene>
<dbReference type="Proteomes" id="UP000287651">
    <property type="component" value="Unassembled WGS sequence"/>
</dbReference>
<proteinExistence type="predicted"/>
<reference evidence="2 3" key="1">
    <citation type="journal article" date="2014" name="Agronomy (Basel)">
        <title>A Draft Genome Sequence for Ensete ventricosum, the Drought-Tolerant Tree Against Hunger.</title>
        <authorList>
            <person name="Harrison J."/>
            <person name="Moore K.A."/>
            <person name="Paszkiewicz K."/>
            <person name="Jones T."/>
            <person name="Grant M."/>
            <person name="Ambacheew D."/>
            <person name="Muzemil S."/>
            <person name="Studholme D.J."/>
        </authorList>
    </citation>
    <scope>NUCLEOTIDE SEQUENCE [LARGE SCALE GENOMIC DNA]</scope>
</reference>
<sequence>MQEAYDGSSDPTEHVAAFYAQMTLYGTSDAIMEFESNFLSSARRKPTVASLLGMRQMEEHLGQNLTCFIDECVTTETLVVEKHEDQKHPLGKPSRGPPSGLSRRRMERSKQTMPRLLNVPLNSIRTEIFLQIREKGLLKTPNPLRSRAEDRDRRRYCRFHCDYGHNTEDMT</sequence>
<feature type="compositionally biased region" description="Low complexity" evidence="1">
    <location>
        <begin position="91"/>
        <end position="101"/>
    </location>
</feature>